<dbReference type="Gene3D" id="3.40.50.1580">
    <property type="entry name" value="Nucleoside phosphorylase domain"/>
    <property type="match status" value="1"/>
</dbReference>
<organism evidence="4 5">
    <name type="scientific">Ascobolus immersus RN42</name>
    <dbReference type="NCBI Taxonomy" id="1160509"/>
    <lineage>
        <taxon>Eukaryota</taxon>
        <taxon>Fungi</taxon>
        <taxon>Dikarya</taxon>
        <taxon>Ascomycota</taxon>
        <taxon>Pezizomycotina</taxon>
        <taxon>Pezizomycetes</taxon>
        <taxon>Pezizales</taxon>
        <taxon>Ascobolaceae</taxon>
        <taxon>Ascobolus</taxon>
    </lineage>
</organism>
<protein>
    <recommendedName>
        <fullName evidence="3">Nephrocystin 3-like N-terminal domain-containing protein</fullName>
    </recommendedName>
</protein>
<dbReference type="EMBL" id="ML119731">
    <property type="protein sequence ID" value="RPA77133.1"/>
    <property type="molecule type" value="Genomic_DNA"/>
</dbReference>
<keyword evidence="1" id="KW-0677">Repeat</keyword>
<proteinExistence type="predicted"/>
<dbReference type="InterPro" id="IPR053137">
    <property type="entry name" value="NLR-like"/>
</dbReference>
<dbReference type="PROSITE" id="PS50297">
    <property type="entry name" value="ANK_REP_REGION"/>
    <property type="match status" value="5"/>
</dbReference>
<evidence type="ECO:0000313" key="5">
    <source>
        <dbReference type="Proteomes" id="UP000275078"/>
    </source>
</evidence>
<dbReference type="SUPFAM" id="SSF52540">
    <property type="entry name" value="P-loop containing nucleoside triphosphate hydrolases"/>
    <property type="match status" value="1"/>
</dbReference>
<dbReference type="InterPro" id="IPR036770">
    <property type="entry name" value="Ankyrin_rpt-contain_sf"/>
</dbReference>
<feature type="repeat" description="ANK" evidence="2">
    <location>
        <begin position="931"/>
        <end position="963"/>
    </location>
</feature>
<feature type="repeat" description="ANK" evidence="2">
    <location>
        <begin position="1074"/>
        <end position="1097"/>
    </location>
</feature>
<name>A0A3N4HTE8_ASCIM</name>
<evidence type="ECO:0000259" key="3">
    <source>
        <dbReference type="Pfam" id="PF24883"/>
    </source>
</evidence>
<dbReference type="GO" id="GO:0009116">
    <property type="term" value="P:nucleoside metabolic process"/>
    <property type="evidence" value="ECO:0007669"/>
    <property type="project" value="InterPro"/>
</dbReference>
<feature type="domain" description="Nephrocystin 3-like N-terminal" evidence="3">
    <location>
        <begin position="395"/>
        <end position="565"/>
    </location>
</feature>
<keyword evidence="5" id="KW-1185">Reference proteome</keyword>
<evidence type="ECO:0000256" key="2">
    <source>
        <dbReference type="PROSITE-ProRule" id="PRU00023"/>
    </source>
</evidence>
<feature type="repeat" description="ANK" evidence="2">
    <location>
        <begin position="1110"/>
        <end position="1135"/>
    </location>
</feature>
<dbReference type="STRING" id="1160509.A0A3N4HTE8"/>
<evidence type="ECO:0000313" key="4">
    <source>
        <dbReference type="EMBL" id="RPA77133.1"/>
    </source>
</evidence>
<dbReference type="InterPro" id="IPR035994">
    <property type="entry name" value="Nucleoside_phosphorylase_sf"/>
</dbReference>
<sequence length="1135" mass="126421">DEYLFGWICPLEVEQEAAMMMLDEEHEPPTKRAGDDNYYVVGSINGHNVVIAGQSSKGNAAAAVVATDMRATFPNIKYILLVGIGGGVPTAKVERGLGRVCLGDIVVAVPSDHHLDVIQYDHGKALAGGKFERVGVLEGPPKVLRNAVQAFFLRRREMRRKKEEDPITANLNRIDKSFPEDLERFGFPGSHRDILFPPDYLHSSREHDCDEVCDIGKAIAFSLTGSSSANQLRPAWSQANPEDHYVRVHRGAIASGEKLLRDAELRDKLSKPNNILCFEMEAVGVINSLPCLVIRGISDYCDSHKNDIWHGYAAATAAAFARQIFSYVLAEDMSVNSRILCRRAVVTEELKRDVLEIKESLKDSKLSDLYKWLDKPHPLEPRRRHCVLQAERVLGTGADFLKKPELKMWLERDGSNGNGILFCHGEPGAGKSFICSLIIDELRNPKYKTHVAFIYCDYRERSKQTITAILGSLIAQIVSACSTRGRQLAEDWFSKHRRDGIKLENLKFTDILEVLVQLLSFIPGRRMAICFDAVDECEGVTFTGLLQVAKRLAKIPHVTLFVTGRSTVLGSMKKVQSMLSLGIVQLTAQVRDIQLYLDFRIDKDVMEKGTDSNTMDDNLRSCILEKLISNANGIFLLPALQIASILEGYNKHRRFKLLEETSSSVKGTFERMMQRIESQDPEMKALAMQTLSWLTFSRQTLNLADLQNALAIESGDTSLNSQNITHVRFIIQSCLGLVGSDPDTTSVGLFHYSIQEFLEQNQQRYFPGGELKIGEQCLTFINFSPFSDEVNRYTRGDDLSRQLLLETPFLKYAAGFWGYHIKDQMNEKVKALLINGPLFSSSRVDYYTGDDYEDDFGIQFPYNVAHLAAFFGSTSCLDILLQNPERPVSLLDSKDGVGRTPLALASREGHLLVIKYLIKHAKVEVNVKDDLGITPLSHAASNGHSAVVEFLLFNGADVTIVSLRELSALSYASERNQLPVAELLLKANGIENVLNLRSMSGRTPLSYAIQGGNRDLVTLLLSDERVDPLSGISKDSPFGKTSVSDAAEKGDESIFRILLQSEKASRGLVIKEDDGATPLKLAARHGHTAIVRLIVERIDVIEDNRTANYFAWTALEYAAMDGHVDMVELLLETQA</sequence>
<dbReference type="Pfam" id="PF24883">
    <property type="entry name" value="NPHP3_N"/>
    <property type="match status" value="1"/>
</dbReference>
<dbReference type="Pfam" id="PF12796">
    <property type="entry name" value="Ank_2"/>
    <property type="match status" value="3"/>
</dbReference>
<dbReference type="InterPro" id="IPR002110">
    <property type="entry name" value="Ankyrin_rpt"/>
</dbReference>
<reference evidence="4 5" key="1">
    <citation type="journal article" date="2018" name="Nat. Ecol. Evol.">
        <title>Pezizomycetes genomes reveal the molecular basis of ectomycorrhizal truffle lifestyle.</title>
        <authorList>
            <person name="Murat C."/>
            <person name="Payen T."/>
            <person name="Noel B."/>
            <person name="Kuo A."/>
            <person name="Morin E."/>
            <person name="Chen J."/>
            <person name="Kohler A."/>
            <person name="Krizsan K."/>
            <person name="Balestrini R."/>
            <person name="Da Silva C."/>
            <person name="Montanini B."/>
            <person name="Hainaut M."/>
            <person name="Levati E."/>
            <person name="Barry K.W."/>
            <person name="Belfiori B."/>
            <person name="Cichocki N."/>
            <person name="Clum A."/>
            <person name="Dockter R.B."/>
            <person name="Fauchery L."/>
            <person name="Guy J."/>
            <person name="Iotti M."/>
            <person name="Le Tacon F."/>
            <person name="Lindquist E.A."/>
            <person name="Lipzen A."/>
            <person name="Malagnac F."/>
            <person name="Mello A."/>
            <person name="Molinier V."/>
            <person name="Miyauchi S."/>
            <person name="Poulain J."/>
            <person name="Riccioni C."/>
            <person name="Rubini A."/>
            <person name="Sitrit Y."/>
            <person name="Splivallo R."/>
            <person name="Traeger S."/>
            <person name="Wang M."/>
            <person name="Zifcakova L."/>
            <person name="Wipf D."/>
            <person name="Zambonelli A."/>
            <person name="Paolocci F."/>
            <person name="Nowrousian M."/>
            <person name="Ottonello S."/>
            <person name="Baldrian P."/>
            <person name="Spatafora J.W."/>
            <person name="Henrissat B."/>
            <person name="Nagy L.G."/>
            <person name="Aury J.M."/>
            <person name="Wincker P."/>
            <person name="Grigoriev I.V."/>
            <person name="Bonfante P."/>
            <person name="Martin F.M."/>
        </authorList>
    </citation>
    <scope>NUCLEOTIDE SEQUENCE [LARGE SCALE GENOMIC DNA]</scope>
    <source>
        <strain evidence="4 5">RN42</strain>
    </source>
</reference>
<accession>A0A3N4HTE8</accession>
<feature type="repeat" description="ANK" evidence="2">
    <location>
        <begin position="1000"/>
        <end position="1022"/>
    </location>
</feature>
<dbReference type="InterPro" id="IPR056884">
    <property type="entry name" value="NPHP3-like_N"/>
</dbReference>
<feature type="repeat" description="ANK" evidence="2">
    <location>
        <begin position="897"/>
        <end position="920"/>
    </location>
</feature>
<dbReference type="Gene3D" id="3.40.50.300">
    <property type="entry name" value="P-loop containing nucleotide triphosphate hydrolases"/>
    <property type="match status" value="1"/>
</dbReference>
<dbReference type="AlphaFoldDB" id="A0A3N4HTE8"/>
<dbReference type="Gene3D" id="1.25.40.20">
    <property type="entry name" value="Ankyrin repeat-containing domain"/>
    <property type="match status" value="2"/>
</dbReference>
<feature type="non-terminal residue" evidence="4">
    <location>
        <position position="1"/>
    </location>
</feature>
<dbReference type="OrthoDB" id="448455at2759"/>
<dbReference type="SUPFAM" id="SSF48403">
    <property type="entry name" value="Ankyrin repeat"/>
    <property type="match status" value="1"/>
</dbReference>
<dbReference type="PANTHER" id="PTHR46082:SF11">
    <property type="entry name" value="AAA+ ATPASE DOMAIN-CONTAINING PROTEIN-RELATED"/>
    <property type="match status" value="1"/>
</dbReference>
<dbReference type="GO" id="GO:0003824">
    <property type="term" value="F:catalytic activity"/>
    <property type="evidence" value="ECO:0007669"/>
    <property type="project" value="InterPro"/>
</dbReference>
<dbReference type="InterPro" id="IPR027417">
    <property type="entry name" value="P-loop_NTPase"/>
</dbReference>
<dbReference type="SMART" id="SM00248">
    <property type="entry name" value="ANK"/>
    <property type="match status" value="7"/>
</dbReference>
<dbReference type="PANTHER" id="PTHR46082">
    <property type="entry name" value="ATP/GTP-BINDING PROTEIN-RELATED"/>
    <property type="match status" value="1"/>
</dbReference>
<dbReference type="SUPFAM" id="SSF53167">
    <property type="entry name" value="Purine and uridine phosphorylases"/>
    <property type="match status" value="1"/>
</dbReference>
<evidence type="ECO:0000256" key="1">
    <source>
        <dbReference type="ARBA" id="ARBA00022737"/>
    </source>
</evidence>
<gene>
    <name evidence="4" type="ORF">BJ508DRAFT_191287</name>
</gene>
<dbReference type="Proteomes" id="UP000275078">
    <property type="component" value="Unassembled WGS sequence"/>
</dbReference>
<feature type="non-terminal residue" evidence="4">
    <location>
        <position position="1135"/>
    </location>
</feature>
<keyword evidence="2" id="KW-0040">ANK repeat</keyword>
<dbReference type="PROSITE" id="PS50088">
    <property type="entry name" value="ANK_REPEAT"/>
    <property type="match status" value="5"/>
</dbReference>